<name>A0A9P6GMU5_9PLEO</name>
<sequence>MGGSSPDDFRSYFDRECPIVFAQTPTANDELQNCRVEEVLLSPIPAALHAFVHGADQIIRSTMTDAILSHSVYHQEANIPHGDSNETQ</sequence>
<protein>
    <submittedName>
        <fullName evidence="1">Uncharacterized protein</fullName>
    </submittedName>
</protein>
<dbReference type="EMBL" id="WJXW01000004">
    <property type="protein sequence ID" value="KAF9736984.1"/>
    <property type="molecule type" value="Genomic_DNA"/>
</dbReference>
<proteinExistence type="predicted"/>
<accession>A0A9P6GMU5</accession>
<reference evidence="1" key="1">
    <citation type="journal article" date="2020" name="Mol. Plant Microbe Interact.">
        <title>Genome Sequence of the Biocontrol Agent Coniothyrium minitans strain Conio (IMI 134523).</title>
        <authorList>
            <person name="Patel D."/>
            <person name="Shittu T.A."/>
            <person name="Baroncelli R."/>
            <person name="Muthumeenakshi S."/>
            <person name="Osborne T.H."/>
            <person name="Janganan T.K."/>
            <person name="Sreenivasaprasad S."/>
        </authorList>
    </citation>
    <scope>NUCLEOTIDE SEQUENCE</scope>
    <source>
        <strain evidence="1">Conio</strain>
    </source>
</reference>
<keyword evidence="2" id="KW-1185">Reference proteome</keyword>
<dbReference type="Proteomes" id="UP000756921">
    <property type="component" value="Unassembled WGS sequence"/>
</dbReference>
<gene>
    <name evidence="1" type="ORF">PMIN01_04763</name>
</gene>
<comment type="caution">
    <text evidence="1">The sequence shown here is derived from an EMBL/GenBank/DDBJ whole genome shotgun (WGS) entry which is preliminary data.</text>
</comment>
<dbReference type="AlphaFoldDB" id="A0A9P6GMU5"/>
<evidence type="ECO:0000313" key="2">
    <source>
        <dbReference type="Proteomes" id="UP000756921"/>
    </source>
</evidence>
<evidence type="ECO:0000313" key="1">
    <source>
        <dbReference type="EMBL" id="KAF9736984.1"/>
    </source>
</evidence>
<organism evidence="1 2">
    <name type="scientific">Paraphaeosphaeria minitans</name>
    <dbReference type="NCBI Taxonomy" id="565426"/>
    <lineage>
        <taxon>Eukaryota</taxon>
        <taxon>Fungi</taxon>
        <taxon>Dikarya</taxon>
        <taxon>Ascomycota</taxon>
        <taxon>Pezizomycotina</taxon>
        <taxon>Dothideomycetes</taxon>
        <taxon>Pleosporomycetidae</taxon>
        <taxon>Pleosporales</taxon>
        <taxon>Massarineae</taxon>
        <taxon>Didymosphaeriaceae</taxon>
        <taxon>Paraphaeosphaeria</taxon>
    </lineage>
</organism>